<organism evidence="1">
    <name type="scientific">viral metagenome</name>
    <dbReference type="NCBI Taxonomy" id="1070528"/>
    <lineage>
        <taxon>unclassified sequences</taxon>
        <taxon>metagenomes</taxon>
        <taxon>organismal metagenomes</taxon>
    </lineage>
</organism>
<gene>
    <name evidence="1" type="ORF">TM448A01077_0011</name>
    <name evidence="2" type="ORF">TM448B00749_0005</name>
</gene>
<evidence type="ECO:0000313" key="2">
    <source>
        <dbReference type="EMBL" id="QJH96513.1"/>
    </source>
</evidence>
<reference evidence="1" key="1">
    <citation type="submission" date="2020-03" db="EMBL/GenBank/DDBJ databases">
        <title>The deep terrestrial virosphere.</title>
        <authorList>
            <person name="Holmfeldt K."/>
            <person name="Nilsson E."/>
            <person name="Simone D."/>
            <person name="Lopez-Fernandez M."/>
            <person name="Wu X."/>
            <person name="de Brujin I."/>
            <person name="Lundin D."/>
            <person name="Andersson A."/>
            <person name="Bertilsson S."/>
            <person name="Dopson M."/>
        </authorList>
    </citation>
    <scope>NUCLEOTIDE SEQUENCE</scope>
    <source>
        <strain evidence="1">TM448A01077</strain>
        <strain evidence="2">TM448B00749</strain>
    </source>
</reference>
<dbReference type="AlphaFoldDB" id="A0A6H1ZL95"/>
<dbReference type="EMBL" id="MT144654">
    <property type="protein sequence ID" value="QJH96513.1"/>
    <property type="molecule type" value="Genomic_DNA"/>
</dbReference>
<evidence type="ECO:0000313" key="1">
    <source>
        <dbReference type="EMBL" id="QJA48696.1"/>
    </source>
</evidence>
<accession>A0A6H1ZL95</accession>
<dbReference type="EMBL" id="MT144097">
    <property type="protein sequence ID" value="QJA48696.1"/>
    <property type="molecule type" value="Genomic_DNA"/>
</dbReference>
<sequence length="256" mass="26513">MRSGTVSPYDLTTAHASTAPKYPVGMRGVIDPVHALKTVLMASGGFKEYADAKLFGYFDVWEVVYVKAYSGVTAGTLVKSNELKLAATAAGTTTTVVSTNLSGYAADTLKNGLVHKVNDAAAAVDEGTLGRITANTTGVLTFTPAHTAATASGDDFGIVVPYSVMTSIADDPAIGIALATLTAGQYGFVLQKGLYLTAPFTAGAYADGAALTSHTAGVFTVRNADTEPLCGYLYGDSDTDGTATTHPVYVHCDRRF</sequence>
<proteinExistence type="predicted"/>
<protein>
    <submittedName>
        <fullName evidence="1">Uncharacterized protein</fullName>
    </submittedName>
</protein>
<name>A0A6H1ZL95_9ZZZZ</name>